<reference evidence="2 3" key="1">
    <citation type="journal article" date="2015" name="Sci. Rep.">
        <title>Chromosome-level genome map provides insights into diverse defense mechanisms in the medicinal fungus Ganoderma sinense.</title>
        <authorList>
            <person name="Zhu Y."/>
            <person name="Xu J."/>
            <person name="Sun C."/>
            <person name="Zhou S."/>
            <person name="Xu H."/>
            <person name="Nelson D.R."/>
            <person name="Qian J."/>
            <person name="Song J."/>
            <person name="Luo H."/>
            <person name="Xiang L."/>
            <person name="Li Y."/>
            <person name="Xu Z."/>
            <person name="Ji A."/>
            <person name="Wang L."/>
            <person name="Lu S."/>
            <person name="Hayward A."/>
            <person name="Sun W."/>
            <person name="Li X."/>
            <person name="Schwartz D.C."/>
            <person name="Wang Y."/>
            <person name="Chen S."/>
        </authorList>
    </citation>
    <scope>NUCLEOTIDE SEQUENCE [LARGE SCALE GENOMIC DNA]</scope>
    <source>
        <strain evidence="2 3">ZZ0214-1</strain>
    </source>
</reference>
<evidence type="ECO:0000313" key="2">
    <source>
        <dbReference type="EMBL" id="PIL28779.1"/>
    </source>
</evidence>
<proteinExistence type="predicted"/>
<evidence type="ECO:0000313" key="3">
    <source>
        <dbReference type="Proteomes" id="UP000230002"/>
    </source>
</evidence>
<keyword evidence="3" id="KW-1185">Reference proteome</keyword>
<name>A0A2G8S4R3_9APHY</name>
<feature type="region of interest" description="Disordered" evidence="1">
    <location>
        <begin position="36"/>
        <end position="61"/>
    </location>
</feature>
<protein>
    <submittedName>
        <fullName evidence="2">Uncharacterized protein</fullName>
    </submittedName>
</protein>
<comment type="caution">
    <text evidence="2">The sequence shown here is derived from an EMBL/GenBank/DDBJ whole genome shotgun (WGS) entry which is preliminary data.</text>
</comment>
<dbReference type="Proteomes" id="UP000230002">
    <property type="component" value="Unassembled WGS sequence"/>
</dbReference>
<organism evidence="2 3">
    <name type="scientific">Ganoderma sinense ZZ0214-1</name>
    <dbReference type="NCBI Taxonomy" id="1077348"/>
    <lineage>
        <taxon>Eukaryota</taxon>
        <taxon>Fungi</taxon>
        <taxon>Dikarya</taxon>
        <taxon>Basidiomycota</taxon>
        <taxon>Agaricomycotina</taxon>
        <taxon>Agaricomycetes</taxon>
        <taxon>Polyporales</taxon>
        <taxon>Polyporaceae</taxon>
        <taxon>Ganoderma</taxon>
    </lineage>
</organism>
<dbReference type="EMBL" id="AYKW01000023">
    <property type="protein sequence ID" value="PIL28779.1"/>
    <property type="molecule type" value="Genomic_DNA"/>
</dbReference>
<sequence length="80" mass="8491">MPRGILTRTPATADAVSLPQLLQALGLAAMFGAESREDEAASEREVESEGTNALGDEDDDRELCRAVGAGAEPRRRMFSG</sequence>
<gene>
    <name evidence="2" type="ORF">GSI_08823</name>
</gene>
<dbReference type="AlphaFoldDB" id="A0A2G8S4R3"/>
<accession>A0A2G8S4R3</accession>
<feature type="compositionally biased region" description="Basic and acidic residues" evidence="1">
    <location>
        <begin position="36"/>
        <end position="47"/>
    </location>
</feature>
<evidence type="ECO:0000256" key="1">
    <source>
        <dbReference type="SAM" id="MobiDB-lite"/>
    </source>
</evidence>